<keyword evidence="2" id="KW-1185">Reference proteome</keyword>
<reference evidence="2" key="1">
    <citation type="journal article" date="2019" name="Int. J. Syst. Evol. Microbiol.">
        <title>The Global Catalogue of Microorganisms (GCM) 10K type strain sequencing project: providing services to taxonomists for standard genome sequencing and annotation.</title>
        <authorList>
            <consortium name="The Broad Institute Genomics Platform"/>
            <consortium name="The Broad Institute Genome Sequencing Center for Infectious Disease"/>
            <person name="Wu L."/>
            <person name="Ma J."/>
        </authorList>
    </citation>
    <scope>NUCLEOTIDE SEQUENCE [LARGE SCALE GENOMIC DNA]</scope>
    <source>
        <strain evidence="2">KCTC 42248</strain>
    </source>
</reference>
<accession>A0ABW5NQ25</accession>
<gene>
    <name evidence="1" type="ORF">ACFSQ3_14645</name>
</gene>
<evidence type="ECO:0000313" key="2">
    <source>
        <dbReference type="Proteomes" id="UP001597393"/>
    </source>
</evidence>
<dbReference type="EMBL" id="JBHUMA010000009">
    <property type="protein sequence ID" value="MFD2600194.1"/>
    <property type="molecule type" value="Genomic_DNA"/>
</dbReference>
<sequence>MGIVIQMIENRWRNNLFDVNLGNQTIKNFSSQVYRGIQVMKREMTAKFNLKHPDELEYDMSAAMDRAVSFLSLLPAELVDKIVDGLEQGQNEMIKQQIAELQEQK</sequence>
<evidence type="ECO:0000313" key="1">
    <source>
        <dbReference type="EMBL" id="MFD2600194.1"/>
    </source>
</evidence>
<comment type="caution">
    <text evidence="1">The sequence shown here is derived from an EMBL/GenBank/DDBJ whole genome shotgun (WGS) entry which is preliminary data.</text>
</comment>
<protein>
    <submittedName>
        <fullName evidence="1">Uncharacterized protein</fullName>
    </submittedName>
</protein>
<proteinExistence type="predicted"/>
<name>A0ABW5NQ25_9SPHI</name>
<dbReference type="Proteomes" id="UP001597393">
    <property type="component" value="Unassembled WGS sequence"/>
</dbReference>
<organism evidence="1 2">
    <name type="scientific">Sphingobacterium corticis</name>
    <dbReference type="NCBI Taxonomy" id="1812823"/>
    <lineage>
        <taxon>Bacteria</taxon>
        <taxon>Pseudomonadati</taxon>
        <taxon>Bacteroidota</taxon>
        <taxon>Sphingobacteriia</taxon>
        <taxon>Sphingobacteriales</taxon>
        <taxon>Sphingobacteriaceae</taxon>
        <taxon>Sphingobacterium</taxon>
    </lineage>
</organism>